<comment type="caution">
    <text evidence="1">The sequence shown here is derived from an EMBL/GenBank/DDBJ whole genome shotgun (WGS) entry which is preliminary data.</text>
</comment>
<organism evidence="1 2">
    <name type="scientific">Porites evermanni</name>
    <dbReference type="NCBI Taxonomy" id="104178"/>
    <lineage>
        <taxon>Eukaryota</taxon>
        <taxon>Metazoa</taxon>
        <taxon>Cnidaria</taxon>
        <taxon>Anthozoa</taxon>
        <taxon>Hexacorallia</taxon>
        <taxon>Scleractinia</taxon>
        <taxon>Fungiina</taxon>
        <taxon>Poritidae</taxon>
        <taxon>Porites</taxon>
    </lineage>
</organism>
<sequence>LYFFSVSLIYLDADIDEVGSVWKKVLERAAVHQQQSWLNVTFFPGKKCAISSSIQAQQVRQMRHQRITCPPKEDYKMIVCDLVQGHPLMSRIFSETSFYQVQKKQ</sequence>
<gene>
    <name evidence="1" type="ORF">PEVE_00000609</name>
</gene>
<feature type="non-terminal residue" evidence="1">
    <location>
        <position position="1"/>
    </location>
</feature>
<proteinExistence type="predicted"/>
<dbReference type="Proteomes" id="UP001159427">
    <property type="component" value="Unassembled WGS sequence"/>
</dbReference>
<accession>A0ABN8PW61</accession>
<protein>
    <submittedName>
        <fullName evidence="1">Uncharacterized protein</fullName>
    </submittedName>
</protein>
<reference evidence="1 2" key="1">
    <citation type="submission" date="2022-05" db="EMBL/GenBank/DDBJ databases">
        <authorList>
            <consortium name="Genoscope - CEA"/>
            <person name="William W."/>
        </authorList>
    </citation>
    <scope>NUCLEOTIDE SEQUENCE [LARGE SCALE GENOMIC DNA]</scope>
</reference>
<keyword evidence="2" id="KW-1185">Reference proteome</keyword>
<dbReference type="EMBL" id="CALNXI010001024">
    <property type="protein sequence ID" value="CAH3151981.1"/>
    <property type="molecule type" value="Genomic_DNA"/>
</dbReference>
<evidence type="ECO:0000313" key="2">
    <source>
        <dbReference type="Proteomes" id="UP001159427"/>
    </source>
</evidence>
<name>A0ABN8PW61_9CNID</name>
<evidence type="ECO:0000313" key="1">
    <source>
        <dbReference type="EMBL" id="CAH3151981.1"/>
    </source>
</evidence>